<name>W3V1B0_9GAMM</name>
<reference evidence="1 2" key="1">
    <citation type="submission" date="2013-11" db="EMBL/GenBank/DDBJ databases">
        <title>Elucidation of the Photorhabdus temperata genome and generation of transposon mutant library to identify motility mutants.</title>
        <authorList>
            <person name="Hurst S.G.IV."/>
            <person name="Micheals B."/>
            <person name="Abebe-Akele F."/>
            <person name="Rowedder H."/>
            <person name="Bullock H."/>
            <person name="Jackobeck R."/>
            <person name="Janicki E."/>
            <person name="Tisa L.S."/>
        </authorList>
    </citation>
    <scope>NUCLEOTIDE SEQUENCE [LARGE SCALE GENOMIC DNA]</scope>
    <source>
        <strain evidence="1 2">NC19</strain>
    </source>
</reference>
<sequence>MNSHPRGREEQYLKSIELSHHLWFISVDSDNMSFIIHMDSFIVNLMKYENDNNNLLSKKQSARYKNLLLI</sequence>
<organism evidence="1 2">
    <name type="scientific">Photorhabdus khanii NC19</name>
    <dbReference type="NCBI Taxonomy" id="1004151"/>
    <lineage>
        <taxon>Bacteria</taxon>
        <taxon>Pseudomonadati</taxon>
        <taxon>Pseudomonadota</taxon>
        <taxon>Gammaproteobacteria</taxon>
        <taxon>Enterobacterales</taxon>
        <taxon>Morganellaceae</taxon>
        <taxon>Photorhabdus</taxon>
    </lineage>
</organism>
<comment type="caution">
    <text evidence="1">The sequence shown here is derived from an EMBL/GenBank/DDBJ whole genome shotgun (WGS) entry which is preliminary data.</text>
</comment>
<gene>
    <name evidence="1" type="ORF">PTE_03992</name>
</gene>
<dbReference type="Proteomes" id="UP000018957">
    <property type="component" value="Unassembled WGS sequence"/>
</dbReference>
<dbReference type="EMBL" id="AYSJ01000015">
    <property type="protein sequence ID" value="ETS29568.1"/>
    <property type="molecule type" value="Genomic_DNA"/>
</dbReference>
<protein>
    <submittedName>
        <fullName evidence="1">Uncharacterized protein</fullName>
    </submittedName>
</protein>
<evidence type="ECO:0000313" key="1">
    <source>
        <dbReference type="EMBL" id="ETS29568.1"/>
    </source>
</evidence>
<proteinExistence type="predicted"/>
<dbReference type="AlphaFoldDB" id="W3V1B0"/>
<evidence type="ECO:0000313" key="2">
    <source>
        <dbReference type="Proteomes" id="UP000018957"/>
    </source>
</evidence>
<accession>W3V1B0</accession>
<keyword evidence="2" id="KW-1185">Reference proteome</keyword>